<dbReference type="Pfam" id="PF03328">
    <property type="entry name" value="HpcH_HpaI"/>
    <property type="match status" value="1"/>
</dbReference>
<dbReference type="PANTHER" id="PTHR32308">
    <property type="entry name" value="LYASE BETA SUBUNIT, PUTATIVE (AFU_ORTHOLOGUE AFUA_4G13030)-RELATED"/>
    <property type="match status" value="1"/>
</dbReference>
<evidence type="ECO:0000256" key="3">
    <source>
        <dbReference type="ARBA" id="ARBA00022842"/>
    </source>
</evidence>
<keyword evidence="7" id="KW-0456">Lyase</keyword>
<dbReference type="InterPro" id="IPR005000">
    <property type="entry name" value="Aldolase/citrate-lyase_domain"/>
</dbReference>
<evidence type="ECO:0000259" key="6">
    <source>
        <dbReference type="Pfam" id="PF03328"/>
    </source>
</evidence>
<dbReference type="Gene3D" id="3.20.20.60">
    <property type="entry name" value="Phosphoenolpyruvate-binding domains"/>
    <property type="match status" value="1"/>
</dbReference>
<evidence type="ECO:0000256" key="5">
    <source>
        <dbReference type="PIRSR" id="PIRSR015582-2"/>
    </source>
</evidence>
<dbReference type="PANTHER" id="PTHR32308:SF10">
    <property type="entry name" value="CITRATE LYASE SUBUNIT BETA"/>
    <property type="match status" value="1"/>
</dbReference>
<dbReference type="InterPro" id="IPR040442">
    <property type="entry name" value="Pyrv_kinase-like_dom_sf"/>
</dbReference>
<dbReference type="PIRSF" id="PIRSF015582">
    <property type="entry name" value="Cit_lyase_B"/>
    <property type="match status" value="1"/>
</dbReference>
<evidence type="ECO:0000313" key="8">
    <source>
        <dbReference type="Proteomes" id="UP001142400"/>
    </source>
</evidence>
<proteinExistence type="predicted"/>
<reference evidence="7" key="1">
    <citation type="submission" date="2022-06" db="EMBL/GenBank/DDBJ databases">
        <title>WGS of actinobacteria.</title>
        <authorList>
            <person name="Thawai C."/>
        </authorList>
    </citation>
    <scope>NUCLEOTIDE SEQUENCE</scope>
    <source>
        <strain evidence="7">DSM 42010</strain>
    </source>
</reference>
<dbReference type="RefSeq" id="WP_257636054.1">
    <property type="nucleotide sequence ID" value="NZ_JANIIC010000098.1"/>
</dbReference>
<dbReference type="GO" id="GO:0006107">
    <property type="term" value="P:oxaloacetate metabolic process"/>
    <property type="evidence" value="ECO:0007669"/>
    <property type="project" value="TreeGrafter"/>
</dbReference>
<feature type="binding site" evidence="4">
    <location>
        <position position="63"/>
    </location>
    <ligand>
        <name>substrate</name>
    </ligand>
</feature>
<keyword evidence="8" id="KW-1185">Reference proteome</keyword>
<feature type="domain" description="HpcH/HpaI aldolase/citrate lyase" evidence="6">
    <location>
        <begin position="8"/>
        <end position="210"/>
    </location>
</feature>
<comment type="cofactor">
    <cofactor evidence="1">
        <name>Mg(2+)</name>
        <dbReference type="ChEBI" id="CHEBI:18420"/>
    </cofactor>
</comment>
<dbReference type="InterPro" id="IPR011206">
    <property type="entry name" value="Citrate_lyase_beta/mcl1/mcl2"/>
</dbReference>
<comment type="caution">
    <text evidence="7">The sequence shown here is derived from an EMBL/GenBank/DDBJ whole genome shotgun (WGS) entry which is preliminary data.</text>
</comment>
<accession>A0A9X2S185</accession>
<keyword evidence="2 5" id="KW-0479">Metal-binding</keyword>
<dbReference type="AlphaFoldDB" id="A0A9X2S185"/>
<feature type="binding site" evidence="5">
    <location>
        <position position="143"/>
    </location>
    <ligand>
        <name>Mg(2+)</name>
        <dbReference type="ChEBI" id="CHEBI:18420"/>
    </ligand>
</feature>
<evidence type="ECO:0000313" key="7">
    <source>
        <dbReference type="EMBL" id="MCQ8835964.1"/>
    </source>
</evidence>
<protein>
    <submittedName>
        <fullName evidence="7">CoA ester lyase</fullName>
    </submittedName>
</protein>
<dbReference type="GO" id="GO:0016829">
    <property type="term" value="F:lyase activity"/>
    <property type="evidence" value="ECO:0007669"/>
    <property type="project" value="UniProtKB-KW"/>
</dbReference>
<evidence type="ECO:0000256" key="2">
    <source>
        <dbReference type="ARBA" id="ARBA00022723"/>
    </source>
</evidence>
<feature type="binding site" evidence="5">
    <location>
        <position position="117"/>
    </location>
    <ligand>
        <name>Mg(2+)</name>
        <dbReference type="ChEBI" id="CHEBI:18420"/>
    </ligand>
</feature>
<sequence length="267" mass="27192">MGVSTCTWLFVPATTPQRFAGAAASGADAVILDLEDAVGVDAKDSARGSAAAWLSNGGRAWVRVNATGTPWHDNDVAALAGLPGVLGLVVPKAEDPVALTELAGRLPAGRGLVALVESALGVHRSVEIAETPGVERLAFGSLDFAVDVRAEHVDEALLLARSTLVLASRVAGLPAPIDGVTTSVCDTDLVAAEARRSRALGFGGKLCIHPAQLEAVARVFAPTAEQLAWARGVVEAAAAAGGGVVAGPDGHMIDKPVIDRARAILRD</sequence>
<evidence type="ECO:0000256" key="4">
    <source>
        <dbReference type="PIRSR" id="PIRSR015582-1"/>
    </source>
</evidence>
<dbReference type="GO" id="GO:0000287">
    <property type="term" value="F:magnesium ion binding"/>
    <property type="evidence" value="ECO:0007669"/>
    <property type="project" value="TreeGrafter"/>
</dbReference>
<dbReference type="EMBL" id="JANIIC010000098">
    <property type="protein sequence ID" value="MCQ8835964.1"/>
    <property type="molecule type" value="Genomic_DNA"/>
</dbReference>
<dbReference type="InterPro" id="IPR015813">
    <property type="entry name" value="Pyrv/PenolPyrv_kinase-like_dom"/>
</dbReference>
<gene>
    <name evidence="7" type="ORF">NQU54_44855</name>
</gene>
<name>A0A9X2S185_STRMQ</name>
<keyword evidence="3 5" id="KW-0460">Magnesium</keyword>
<evidence type="ECO:0000256" key="1">
    <source>
        <dbReference type="ARBA" id="ARBA00001946"/>
    </source>
</evidence>
<feature type="binding site" evidence="4">
    <location>
        <position position="117"/>
    </location>
    <ligand>
        <name>substrate</name>
    </ligand>
</feature>
<dbReference type="Proteomes" id="UP001142400">
    <property type="component" value="Unassembled WGS sequence"/>
</dbReference>
<dbReference type="SUPFAM" id="SSF51621">
    <property type="entry name" value="Phosphoenolpyruvate/pyruvate domain"/>
    <property type="match status" value="1"/>
</dbReference>
<organism evidence="7 8">
    <name type="scientific">Streptomyces malaysiensis subsp. samsunensis</name>
    <dbReference type="NCBI Taxonomy" id="459658"/>
    <lineage>
        <taxon>Bacteria</taxon>
        <taxon>Bacillati</taxon>
        <taxon>Actinomycetota</taxon>
        <taxon>Actinomycetes</taxon>
        <taxon>Kitasatosporales</taxon>
        <taxon>Streptomycetaceae</taxon>
        <taxon>Streptomyces</taxon>
        <taxon>Streptomyces violaceusniger group</taxon>
    </lineage>
</organism>